<sequence length="102" mass="11831">MKQMQDLLLTQRKKKGERREKLSYTPGASPSKPSLPRHDRPVDSPISPTTGARETSTPETEPQTQSIPRRVFVTTHVAHVHYSRKFQDKRNLWLKLKQNIKT</sequence>
<dbReference type="EMBL" id="AVOT02003974">
    <property type="protein sequence ID" value="MBW0475068.1"/>
    <property type="molecule type" value="Genomic_DNA"/>
</dbReference>
<reference evidence="2" key="1">
    <citation type="submission" date="2021-03" db="EMBL/GenBank/DDBJ databases">
        <title>Draft genome sequence of rust myrtle Austropuccinia psidii MF-1, a brazilian biotype.</title>
        <authorList>
            <person name="Quecine M.C."/>
            <person name="Pachon D.M.R."/>
            <person name="Bonatelli M.L."/>
            <person name="Correr F.H."/>
            <person name="Franceschini L.M."/>
            <person name="Leite T.F."/>
            <person name="Margarido G.R.A."/>
            <person name="Almeida C.A."/>
            <person name="Ferrarezi J.A."/>
            <person name="Labate C.A."/>
        </authorList>
    </citation>
    <scope>NUCLEOTIDE SEQUENCE</scope>
    <source>
        <strain evidence="2">MF-1</strain>
    </source>
</reference>
<proteinExistence type="predicted"/>
<feature type="compositionally biased region" description="Low complexity" evidence="1">
    <location>
        <begin position="54"/>
        <end position="66"/>
    </location>
</feature>
<keyword evidence="3" id="KW-1185">Reference proteome</keyword>
<dbReference type="Proteomes" id="UP000765509">
    <property type="component" value="Unassembled WGS sequence"/>
</dbReference>
<evidence type="ECO:0000313" key="3">
    <source>
        <dbReference type="Proteomes" id="UP000765509"/>
    </source>
</evidence>
<feature type="region of interest" description="Disordered" evidence="1">
    <location>
        <begin position="1"/>
        <end position="70"/>
    </location>
</feature>
<organism evidence="2 3">
    <name type="scientific">Austropuccinia psidii MF-1</name>
    <dbReference type="NCBI Taxonomy" id="1389203"/>
    <lineage>
        <taxon>Eukaryota</taxon>
        <taxon>Fungi</taxon>
        <taxon>Dikarya</taxon>
        <taxon>Basidiomycota</taxon>
        <taxon>Pucciniomycotina</taxon>
        <taxon>Pucciniomycetes</taxon>
        <taxon>Pucciniales</taxon>
        <taxon>Sphaerophragmiaceae</taxon>
        <taxon>Austropuccinia</taxon>
    </lineage>
</organism>
<accession>A0A9Q3C178</accession>
<gene>
    <name evidence="2" type="ORF">O181_014783</name>
</gene>
<evidence type="ECO:0000313" key="2">
    <source>
        <dbReference type="EMBL" id="MBW0475068.1"/>
    </source>
</evidence>
<comment type="caution">
    <text evidence="2">The sequence shown here is derived from an EMBL/GenBank/DDBJ whole genome shotgun (WGS) entry which is preliminary data.</text>
</comment>
<name>A0A9Q3C178_9BASI</name>
<dbReference type="AlphaFoldDB" id="A0A9Q3C178"/>
<evidence type="ECO:0000256" key="1">
    <source>
        <dbReference type="SAM" id="MobiDB-lite"/>
    </source>
</evidence>
<protein>
    <submittedName>
        <fullName evidence="2">Uncharacterized protein</fullName>
    </submittedName>
</protein>